<dbReference type="Gene3D" id="3.40.190.10">
    <property type="entry name" value="Periplasmic binding protein-like II"/>
    <property type="match status" value="2"/>
</dbReference>
<name>A0ABW2QE08_9MICO</name>
<dbReference type="EMBL" id="JBHTCQ010000004">
    <property type="protein sequence ID" value="MFC7406723.1"/>
    <property type="molecule type" value="Genomic_DNA"/>
</dbReference>
<evidence type="ECO:0000256" key="2">
    <source>
        <dbReference type="SAM" id="SignalP"/>
    </source>
</evidence>
<feature type="domain" description="SsuA/THI5-like" evidence="3">
    <location>
        <begin position="62"/>
        <end position="273"/>
    </location>
</feature>
<evidence type="ECO:0000313" key="4">
    <source>
        <dbReference type="EMBL" id="MFC7406723.1"/>
    </source>
</evidence>
<evidence type="ECO:0000259" key="3">
    <source>
        <dbReference type="Pfam" id="PF09084"/>
    </source>
</evidence>
<dbReference type="InterPro" id="IPR027939">
    <property type="entry name" value="NMT1/THI5"/>
</dbReference>
<evidence type="ECO:0000313" key="5">
    <source>
        <dbReference type="Proteomes" id="UP001596455"/>
    </source>
</evidence>
<organism evidence="4 5">
    <name type="scientific">Georgenia alba</name>
    <dbReference type="NCBI Taxonomy" id="2233858"/>
    <lineage>
        <taxon>Bacteria</taxon>
        <taxon>Bacillati</taxon>
        <taxon>Actinomycetota</taxon>
        <taxon>Actinomycetes</taxon>
        <taxon>Micrococcales</taxon>
        <taxon>Bogoriellaceae</taxon>
        <taxon>Georgenia</taxon>
    </lineage>
</organism>
<protein>
    <submittedName>
        <fullName evidence="4">ABC transporter substrate-binding protein</fullName>
    </submittedName>
</protein>
<evidence type="ECO:0000256" key="1">
    <source>
        <dbReference type="SAM" id="MobiDB-lite"/>
    </source>
</evidence>
<feature type="signal peptide" evidence="2">
    <location>
        <begin position="1"/>
        <end position="24"/>
    </location>
</feature>
<proteinExistence type="predicted"/>
<accession>A0ABW2QE08</accession>
<dbReference type="InterPro" id="IPR015168">
    <property type="entry name" value="SsuA/THI5"/>
</dbReference>
<comment type="caution">
    <text evidence="4">The sequence shown here is derived from an EMBL/GenBank/DDBJ whole genome shotgun (WGS) entry which is preliminary data.</text>
</comment>
<dbReference type="Pfam" id="PF09084">
    <property type="entry name" value="NMT1"/>
    <property type="match status" value="1"/>
</dbReference>
<feature type="chain" id="PRO_5047147422" evidence="2">
    <location>
        <begin position="25"/>
        <end position="351"/>
    </location>
</feature>
<dbReference type="Proteomes" id="UP001596455">
    <property type="component" value="Unassembled WGS sequence"/>
</dbReference>
<feature type="region of interest" description="Disordered" evidence="1">
    <location>
        <begin position="24"/>
        <end position="51"/>
    </location>
</feature>
<reference evidence="5" key="1">
    <citation type="journal article" date="2019" name="Int. J. Syst. Evol. Microbiol.">
        <title>The Global Catalogue of Microorganisms (GCM) 10K type strain sequencing project: providing services to taxonomists for standard genome sequencing and annotation.</title>
        <authorList>
            <consortium name="The Broad Institute Genomics Platform"/>
            <consortium name="The Broad Institute Genome Sequencing Center for Infectious Disease"/>
            <person name="Wu L."/>
            <person name="Ma J."/>
        </authorList>
    </citation>
    <scope>NUCLEOTIDE SEQUENCE [LARGE SCALE GENOMIC DNA]</scope>
    <source>
        <strain evidence="5">JCM 1490</strain>
    </source>
</reference>
<sequence>MTRTRAGVLAATAALTLAACSAPAGGPGETGREEGPGGTAAPAGPDGGPGLTIGLTYTPDIQFAPFYVAAEQGYYEEAGVDVTLRHHGSNEGLFTAVESGREDVVVAGGDEMLQARSEGVPLLDVATLYQEYPVVGIVPADSDIRTAEDLRGRSVGIPGPFGETYFGLLAMLEEAGLTEDDVQVQHIGFTQQAALTAGHVDAVMGYVNNDAVRFETAGTPVRTIPVAEEDVPLVGIGLGVLDDLAEEDPAAVAAVVEATLRGVEDVAADPERAIELSTPYVPDLAREDARAAARATLEATVPLYGDTDALGTQDAETWQAMADLMAARDLLARPVPAEEAWTDQYLPGASN</sequence>
<gene>
    <name evidence="4" type="ORF">ACFQQL_16505</name>
</gene>
<dbReference type="PROSITE" id="PS51257">
    <property type="entry name" value="PROKAR_LIPOPROTEIN"/>
    <property type="match status" value="1"/>
</dbReference>
<dbReference type="PANTHER" id="PTHR31528:SF15">
    <property type="entry name" value="RIBOFLAVIN-BINDING PROTEIN RIBY"/>
    <property type="match status" value="1"/>
</dbReference>
<keyword evidence="2" id="KW-0732">Signal</keyword>
<dbReference type="SUPFAM" id="SSF53850">
    <property type="entry name" value="Periplasmic binding protein-like II"/>
    <property type="match status" value="1"/>
</dbReference>
<keyword evidence="5" id="KW-1185">Reference proteome</keyword>
<dbReference type="RefSeq" id="WP_382396257.1">
    <property type="nucleotide sequence ID" value="NZ_JBHTCQ010000004.1"/>
</dbReference>
<dbReference type="PANTHER" id="PTHR31528">
    <property type="entry name" value="4-AMINO-5-HYDROXYMETHYL-2-METHYLPYRIMIDINE PHOSPHATE SYNTHASE THI11-RELATED"/>
    <property type="match status" value="1"/>
</dbReference>